<dbReference type="InterPro" id="IPR009000">
    <property type="entry name" value="Transl_B-barrel_sf"/>
</dbReference>
<keyword evidence="7" id="KW-1185">Reference proteome</keyword>
<protein>
    <recommendedName>
        <fullName evidence="8">RimM N-terminal domain-containing protein</fullName>
    </recommendedName>
</protein>
<name>A0A4Y7K6E0_PAPSO</name>
<dbReference type="FunFam" id="2.30.30.240:FF:000002">
    <property type="entry name" value="Ribosome maturation factor rimM"/>
    <property type="match status" value="1"/>
</dbReference>
<dbReference type="Pfam" id="PF24986">
    <property type="entry name" value="PRC_RimM"/>
    <property type="match status" value="1"/>
</dbReference>
<dbReference type="OMA" id="RREMHIT"/>
<dbReference type="InterPro" id="IPR029044">
    <property type="entry name" value="Nucleotide-diphossugar_trans"/>
</dbReference>
<dbReference type="Proteomes" id="UP000316621">
    <property type="component" value="Chromosome 6"/>
</dbReference>
<dbReference type="InterPro" id="IPR039741">
    <property type="entry name" value="UDP-sugar_pyrophosphorylase"/>
</dbReference>
<dbReference type="GO" id="GO:0043022">
    <property type="term" value="F:ribosome binding"/>
    <property type="evidence" value="ECO:0007669"/>
    <property type="project" value="InterPro"/>
</dbReference>
<feature type="domain" description="RimM N-terminal" evidence="4">
    <location>
        <begin position="92"/>
        <end position="178"/>
    </location>
</feature>
<reference evidence="6 7" key="1">
    <citation type="journal article" date="2018" name="Science">
        <title>The opium poppy genome and morphinan production.</title>
        <authorList>
            <person name="Guo L."/>
            <person name="Winzer T."/>
            <person name="Yang X."/>
            <person name="Li Y."/>
            <person name="Ning Z."/>
            <person name="He Z."/>
            <person name="Teodor R."/>
            <person name="Lu Y."/>
            <person name="Bowser T.A."/>
            <person name="Graham I.A."/>
            <person name="Ye K."/>
        </authorList>
    </citation>
    <scope>NUCLEOTIDE SEQUENCE [LARGE SCALE GENOMIC DNA]</scope>
    <source>
        <strain evidence="7">cv. HN1</strain>
        <tissue evidence="6">Leaves</tissue>
    </source>
</reference>
<dbReference type="PANTHER" id="PTHR11952">
    <property type="entry name" value="UDP- GLUCOSE PYROPHOSPHORYLASE"/>
    <property type="match status" value="1"/>
</dbReference>
<feature type="region of interest" description="Disordered" evidence="3">
    <location>
        <begin position="1"/>
        <end position="22"/>
    </location>
</feature>
<proteinExistence type="inferred from homology"/>
<dbReference type="InterPro" id="IPR011961">
    <property type="entry name" value="RimM"/>
</dbReference>
<dbReference type="InterPro" id="IPR056792">
    <property type="entry name" value="PRC_RimM"/>
</dbReference>
<dbReference type="Pfam" id="PF01704">
    <property type="entry name" value="UDPGP"/>
    <property type="match status" value="1"/>
</dbReference>
<evidence type="ECO:0000313" key="6">
    <source>
        <dbReference type="EMBL" id="RZC67489.1"/>
    </source>
</evidence>
<feature type="domain" description="Ribosome maturation factor RimM PRC barrel" evidence="5">
    <location>
        <begin position="192"/>
        <end position="277"/>
    </location>
</feature>
<dbReference type="HAMAP" id="MF_00014">
    <property type="entry name" value="Ribosome_mat_RimM"/>
    <property type="match status" value="1"/>
</dbReference>
<evidence type="ECO:0000259" key="5">
    <source>
        <dbReference type="Pfam" id="PF24986"/>
    </source>
</evidence>
<sequence length="666" mass="74398">MQRTTSLLSSCSSSSSSSSSFPLPLSIRDGLHFNLNRHNSSSLPYHHHHYTTKTPLNSSFFFRRVLPPVLRSTAVTEEIIETSKDELKFIEIGYVCNVHGLQGELRVKPNTDFPELRFSEGKRWLKERISGKEVIREVEIVEGREHAGQKSWILSFEGIDTIDQAKQLVGSALLVREEDRPVLEEGEFYNPDLIGMRVLLKDTGELVGTVVNVFSSGGNDLLQVMLSSTEETHNSSGSVEAGSDVPGPLVWIPFVEAIVPDVDTDRKEMQITPPKGLLQLNLRSDVRSKKERRQLEWKERKKATQRLIAAKKKLSELEQRHVFDGLRFGDKAQKSLIANQIVGINYKLFQQAMQNTVTPSISLLEFINANKTKLQENSSKASAEFNSAQGTERTLNPTQDLLQKGLKFVSEGKVAIVIVANEITSKDSAELHHLQGILSNEKRFTTAIKDGQISLPLIIVSPASEIQSVQELFSNHEYFAFDPHKVWLLEEEKLPVVTSSTEEQNKHKILLKSPWEILQSPVGSGGIFSLLSTHGILGNLMENGVEYVQVCSLSRASAIVDPLFIGFTDSCGADTGIKTDDNDKDLNEDFNLIFSVRFLKKITGQMNNLQFYKVETQNSHVQMVDDEWIDVVPSSPNSYELHCSIHSVLNTCSSDKICIMEGGGAY</sequence>
<dbReference type="InterPro" id="IPR002676">
    <property type="entry name" value="RimM_N"/>
</dbReference>
<dbReference type="AlphaFoldDB" id="A0A4Y7K6E0"/>
<evidence type="ECO:0000256" key="2">
    <source>
        <dbReference type="ARBA" id="ARBA00022695"/>
    </source>
</evidence>
<dbReference type="SUPFAM" id="SSF50447">
    <property type="entry name" value="Translation proteins"/>
    <property type="match status" value="1"/>
</dbReference>
<evidence type="ECO:0000313" key="7">
    <source>
        <dbReference type="Proteomes" id="UP000316621"/>
    </source>
</evidence>
<dbReference type="STRING" id="3469.A0A4Y7K6E0"/>
<accession>A0A4Y7K6E0</accession>
<keyword evidence="2" id="KW-0548">Nucleotidyltransferase</keyword>
<dbReference type="GO" id="GO:0006048">
    <property type="term" value="P:UDP-N-acetylglucosamine biosynthetic process"/>
    <property type="evidence" value="ECO:0007669"/>
    <property type="project" value="TreeGrafter"/>
</dbReference>
<dbReference type="GO" id="GO:0003729">
    <property type="term" value="F:mRNA binding"/>
    <property type="evidence" value="ECO:0007669"/>
    <property type="project" value="EnsemblPlants"/>
</dbReference>
<dbReference type="Pfam" id="PF01782">
    <property type="entry name" value="RimM"/>
    <property type="match status" value="1"/>
</dbReference>
<dbReference type="SUPFAM" id="SSF53448">
    <property type="entry name" value="Nucleotide-diphospho-sugar transferases"/>
    <property type="match status" value="1"/>
</dbReference>
<keyword evidence="1" id="KW-0808">Transferase</keyword>
<dbReference type="GO" id="GO:0003977">
    <property type="term" value="F:UDP-N-acetylglucosamine diphosphorylase activity"/>
    <property type="evidence" value="ECO:0007669"/>
    <property type="project" value="TreeGrafter"/>
</dbReference>
<evidence type="ECO:0000256" key="1">
    <source>
        <dbReference type="ARBA" id="ARBA00022679"/>
    </source>
</evidence>
<evidence type="ECO:0000256" key="3">
    <source>
        <dbReference type="SAM" id="MobiDB-lite"/>
    </source>
</evidence>
<dbReference type="InterPro" id="IPR002618">
    <property type="entry name" value="UDPGP_fam"/>
</dbReference>
<evidence type="ECO:0008006" key="8">
    <source>
        <dbReference type="Google" id="ProtNLM"/>
    </source>
</evidence>
<dbReference type="NCBIfam" id="TIGR02273">
    <property type="entry name" value="16S_RimM"/>
    <property type="match status" value="1"/>
</dbReference>
<dbReference type="OrthoDB" id="532420at2759"/>
<dbReference type="SUPFAM" id="SSF50346">
    <property type="entry name" value="PRC-barrel domain"/>
    <property type="match status" value="1"/>
</dbReference>
<dbReference type="Gramene" id="RZC67489">
    <property type="protein sequence ID" value="RZC67489"/>
    <property type="gene ID" value="C5167_011177"/>
</dbReference>
<dbReference type="Gene3D" id="2.30.30.240">
    <property type="entry name" value="PRC-barrel domain"/>
    <property type="match status" value="1"/>
</dbReference>
<dbReference type="EMBL" id="CM010720">
    <property type="protein sequence ID" value="RZC67489.1"/>
    <property type="molecule type" value="Genomic_DNA"/>
</dbReference>
<dbReference type="PANTHER" id="PTHR11952:SF10">
    <property type="entry name" value="16S RRNA PROCESSING PROTEIN RIMM FAMILY"/>
    <property type="match status" value="1"/>
</dbReference>
<gene>
    <name evidence="6" type="ORF">C5167_011177</name>
</gene>
<organism evidence="6 7">
    <name type="scientific">Papaver somniferum</name>
    <name type="common">Opium poppy</name>
    <dbReference type="NCBI Taxonomy" id="3469"/>
    <lineage>
        <taxon>Eukaryota</taxon>
        <taxon>Viridiplantae</taxon>
        <taxon>Streptophyta</taxon>
        <taxon>Embryophyta</taxon>
        <taxon>Tracheophyta</taxon>
        <taxon>Spermatophyta</taxon>
        <taxon>Magnoliopsida</taxon>
        <taxon>Ranunculales</taxon>
        <taxon>Papaveraceae</taxon>
        <taxon>Papaveroideae</taxon>
        <taxon>Papaver</taxon>
    </lineage>
</organism>
<dbReference type="Gene3D" id="2.40.30.60">
    <property type="entry name" value="RimM"/>
    <property type="match status" value="1"/>
</dbReference>
<dbReference type="GO" id="GO:0005840">
    <property type="term" value="C:ribosome"/>
    <property type="evidence" value="ECO:0007669"/>
    <property type="project" value="InterPro"/>
</dbReference>
<dbReference type="GO" id="GO:0006364">
    <property type="term" value="P:rRNA processing"/>
    <property type="evidence" value="ECO:0007669"/>
    <property type="project" value="InterPro"/>
</dbReference>
<dbReference type="InterPro" id="IPR011033">
    <property type="entry name" value="PRC_barrel-like_sf"/>
</dbReference>
<dbReference type="InterPro" id="IPR036976">
    <property type="entry name" value="RimM_N_sf"/>
</dbReference>
<evidence type="ECO:0000259" key="4">
    <source>
        <dbReference type="Pfam" id="PF01782"/>
    </source>
</evidence>
<dbReference type="Gene3D" id="3.90.550.10">
    <property type="entry name" value="Spore Coat Polysaccharide Biosynthesis Protein SpsA, Chain A"/>
    <property type="match status" value="1"/>
</dbReference>